<dbReference type="PANTHER" id="PTHR13847:SF286">
    <property type="entry name" value="D-AMINO ACID DEHYDROGENASE"/>
    <property type="match status" value="1"/>
</dbReference>
<keyword evidence="8" id="KW-1185">Reference proteome</keyword>
<comment type="cofactor">
    <cofactor evidence="1">
        <name>FAD</name>
        <dbReference type="ChEBI" id="CHEBI:57692"/>
    </cofactor>
</comment>
<dbReference type="Pfam" id="PF01266">
    <property type="entry name" value="DAO"/>
    <property type="match status" value="1"/>
</dbReference>
<comment type="caution">
    <text evidence="7">The sequence shown here is derived from an EMBL/GenBank/DDBJ whole genome shotgun (WGS) entry which is preliminary data.</text>
</comment>
<evidence type="ECO:0000256" key="1">
    <source>
        <dbReference type="ARBA" id="ARBA00001974"/>
    </source>
</evidence>
<dbReference type="SUPFAM" id="SSF54373">
    <property type="entry name" value="FAD-linked reductases, C-terminal domain"/>
    <property type="match status" value="1"/>
</dbReference>
<evidence type="ECO:0000256" key="3">
    <source>
        <dbReference type="ARBA" id="ARBA00022630"/>
    </source>
</evidence>
<gene>
    <name evidence="7" type="ORF">LX15_005195</name>
</gene>
<feature type="region of interest" description="Disordered" evidence="5">
    <location>
        <begin position="366"/>
        <end position="391"/>
    </location>
</feature>
<dbReference type="RefSeq" id="WP_253672322.1">
    <property type="nucleotide sequence ID" value="NZ_JAMTCP010000042.1"/>
</dbReference>
<dbReference type="InterPro" id="IPR036188">
    <property type="entry name" value="FAD/NAD-bd_sf"/>
</dbReference>
<name>A0ABT1I134_STRSD</name>
<evidence type="ECO:0000313" key="7">
    <source>
        <dbReference type="EMBL" id="MCP2261469.1"/>
    </source>
</evidence>
<sequence length="391" mass="40182">MRVIVVGAGIVGASAAYHLALEGADVLVVDRAEPGQATAVGAGVVFPWPVGEADPATRALWLAAAEHHPSLLAALSDDGGLPEGGYAQVGGLRVAEDPDALRPAGDELVRLRDHEGWGLGEVDLLDPGEPARLFPGLRPDLAALRVSAVGRVDGRVLRDALLAAAARHGARRRTASVRLATARGRVTGVEVAGEVHGAHAVVVAAGAWATELCRPLGVDLPVYPMRGQLAHLSLPGVDTDRVPVVLTLGDQCLLGFPGSRIVVGATREPDAGFDRRITAGGLRDVLDEALAVAPGLAGATVGELRVGFRPASADDRPVLGTLPDNPGVVVATGLGRNGLTVGPFVGALAAELALDRRPVLALERFRPDRAVPDQGVPDETGPNARDIGPAR</sequence>
<reference evidence="7 8" key="1">
    <citation type="submission" date="2022-06" db="EMBL/GenBank/DDBJ databases">
        <title>Genomic Encyclopedia of Archaeal and Bacterial Type Strains, Phase II (KMG-II): from individual species to whole genera.</title>
        <authorList>
            <person name="Goeker M."/>
        </authorList>
    </citation>
    <scope>NUCLEOTIDE SEQUENCE [LARGE SCALE GENOMIC DNA]</scope>
    <source>
        <strain evidence="7 8">DSM 40477</strain>
    </source>
</reference>
<evidence type="ECO:0000313" key="8">
    <source>
        <dbReference type="Proteomes" id="UP001205311"/>
    </source>
</evidence>
<dbReference type="SUPFAM" id="SSF51905">
    <property type="entry name" value="FAD/NAD(P)-binding domain"/>
    <property type="match status" value="1"/>
</dbReference>
<evidence type="ECO:0000259" key="6">
    <source>
        <dbReference type="Pfam" id="PF01266"/>
    </source>
</evidence>
<organism evidence="7 8">
    <name type="scientific">Streptoalloteichus tenebrarius (strain ATCC 17920 / DSM 40477 / JCM 4838 / CBS 697.72 / NBRC 16177 / NCIMB 11028 / NRRL B-12390 / A12253. 1 / ISP 5477)</name>
    <name type="common">Streptomyces tenebrarius</name>
    <dbReference type="NCBI Taxonomy" id="1933"/>
    <lineage>
        <taxon>Bacteria</taxon>
        <taxon>Bacillati</taxon>
        <taxon>Actinomycetota</taxon>
        <taxon>Actinomycetes</taxon>
        <taxon>Pseudonocardiales</taxon>
        <taxon>Pseudonocardiaceae</taxon>
        <taxon>Streptoalloteichus</taxon>
    </lineage>
</organism>
<protein>
    <submittedName>
        <fullName evidence="7">D-amino-acid dehydrogenase</fullName>
    </submittedName>
</protein>
<comment type="similarity">
    <text evidence="2">Belongs to the DadA oxidoreductase family.</text>
</comment>
<accession>A0ABT1I134</accession>
<dbReference type="Gene3D" id="3.30.9.10">
    <property type="entry name" value="D-Amino Acid Oxidase, subunit A, domain 2"/>
    <property type="match status" value="1"/>
</dbReference>
<feature type="domain" description="FAD dependent oxidoreductase" evidence="6">
    <location>
        <begin position="2"/>
        <end position="352"/>
    </location>
</feature>
<proteinExistence type="inferred from homology"/>
<dbReference type="PANTHER" id="PTHR13847">
    <property type="entry name" value="SARCOSINE DEHYDROGENASE-RELATED"/>
    <property type="match status" value="1"/>
</dbReference>
<dbReference type="Gene3D" id="3.50.50.60">
    <property type="entry name" value="FAD/NAD(P)-binding domain"/>
    <property type="match status" value="1"/>
</dbReference>
<dbReference type="Proteomes" id="UP001205311">
    <property type="component" value="Unassembled WGS sequence"/>
</dbReference>
<dbReference type="InterPro" id="IPR006076">
    <property type="entry name" value="FAD-dep_OxRdtase"/>
</dbReference>
<evidence type="ECO:0000256" key="4">
    <source>
        <dbReference type="ARBA" id="ARBA00023002"/>
    </source>
</evidence>
<evidence type="ECO:0000256" key="5">
    <source>
        <dbReference type="SAM" id="MobiDB-lite"/>
    </source>
</evidence>
<keyword evidence="3" id="KW-0285">Flavoprotein</keyword>
<evidence type="ECO:0000256" key="2">
    <source>
        <dbReference type="ARBA" id="ARBA00009410"/>
    </source>
</evidence>
<dbReference type="EMBL" id="JAMTCP010000042">
    <property type="protein sequence ID" value="MCP2261469.1"/>
    <property type="molecule type" value="Genomic_DNA"/>
</dbReference>
<keyword evidence="4" id="KW-0560">Oxidoreductase</keyword>